<dbReference type="CDD" id="cd18808">
    <property type="entry name" value="SF1_C_Upf1"/>
    <property type="match status" value="1"/>
</dbReference>
<dbReference type="OMA" id="YRVWLDC"/>
<keyword evidence="5" id="KW-0547">Nucleotide-binding</keyword>
<dbReference type="Proteomes" id="UP000054928">
    <property type="component" value="Unassembled WGS sequence"/>
</dbReference>
<evidence type="ECO:0000259" key="3">
    <source>
        <dbReference type="Pfam" id="PF16399"/>
    </source>
</evidence>
<dbReference type="SUPFAM" id="SSF52540">
    <property type="entry name" value="P-loop containing nucleoside triphosphate hydrolases"/>
    <property type="match status" value="1"/>
</dbReference>
<dbReference type="STRING" id="4781.A0A0N7L4W5"/>
<dbReference type="InterPro" id="IPR032174">
    <property type="entry name" value="Aquarius_N"/>
</dbReference>
<keyword evidence="5" id="KW-0347">Helicase</keyword>
<feature type="domain" description="RNA helicase aquarius beta-barrel" evidence="4">
    <location>
        <begin position="557"/>
        <end position="717"/>
    </location>
</feature>
<reference evidence="6" key="1">
    <citation type="submission" date="2014-09" db="EMBL/GenBank/DDBJ databases">
        <authorList>
            <person name="Sharma Rahul"/>
            <person name="Thines Marco"/>
        </authorList>
    </citation>
    <scope>NUCLEOTIDE SEQUENCE [LARGE SCALE GENOMIC DNA]</scope>
</reference>
<evidence type="ECO:0000313" key="5">
    <source>
        <dbReference type="EMBL" id="CEG39811.1"/>
    </source>
</evidence>
<evidence type="ECO:0000259" key="1">
    <source>
        <dbReference type="Pfam" id="PF13086"/>
    </source>
</evidence>
<dbReference type="PANTHER" id="PTHR10887">
    <property type="entry name" value="DNA2/NAM7 HELICASE FAMILY"/>
    <property type="match status" value="1"/>
</dbReference>
<dbReference type="Pfam" id="PF13087">
    <property type="entry name" value="AAA_12"/>
    <property type="match status" value="1"/>
</dbReference>
<accession>A0A0N7L4W5</accession>
<evidence type="ECO:0000313" key="6">
    <source>
        <dbReference type="Proteomes" id="UP000054928"/>
    </source>
</evidence>
<dbReference type="Pfam" id="PF21143">
    <property type="entry name" value="Aquarius_N_2nd"/>
    <property type="match status" value="1"/>
</dbReference>
<dbReference type="Pfam" id="PF13086">
    <property type="entry name" value="AAA_11"/>
    <property type="match status" value="1"/>
</dbReference>
<dbReference type="GO" id="GO:0004386">
    <property type="term" value="F:helicase activity"/>
    <property type="evidence" value="ECO:0007669"/>
    <property type="project" value="UniProtKB-KW"/>
</dbReference>
<protein>
    <submittedName>
        <fullName evidence="5">DEAD box containing helicases</fullName>
    </submittedName>
</protein>
<dbReference type="InterPro" id="IPR045055">
    <property type="entry name" value="DNA2/NAM7-like"/>
</dbReference>
<name>A0A0N7L4W5_PLAHL</name>
<evidence type="ECO:0000259" key="2">
    <source>
        <dbReference type="Pfam" id="PF13087"/>
    </source>
</evidence>
<dbReference type="PANTHER" id="PTHR10887:SF5">
    <property type="entry name" value="RNA HELICASE AQUARIUS"/>
    <property type="match status" value="1"/>
</dbReference>
<evidence type="ECO:0000259" key="4">
    <source>
        <dbReference type="Pfam" id="PF21143"/>
    </source>
</evidence>
<feature type="domain" description="DNA2/NAM7 helicase-like C-terminal" evidence="2">
    <location>
        <begin position="1183"/>
        <end position="1379"/>
    </location>
</feature>
<dbReference type="InterPro" id="IPR041679">
    <property type="entry name" value="DNA2/NAM7-like_C"/>
</dbReference>
<keyword evidence="5" id="KW-0378">Hydrolase</keyword>
<feature type="domain" description="DNA2/NAM7 helicase helicase" evidence="1">
    <location>
        <begin position="857"/>
        <end position="1173"/>
    </location>
</feature>
<keyword evidence="5" id="KW-0067">ATP-binding</keyword>
<dbReference type="GeneID" id="36405101"/>
<organism evidence="5 6">
    <name type="scientific">Plasmopara halstedii</name>
    <name type="common">Downy mildew of sunflower</name>
    <dbReference type="NCBI Taxonomy" id="4781"/>
    <lineage>
        <taxon>Eukaryota</taxon>
        <taxon>Sar</taxon>
        <taxon>Stramenopiles</taxon>
        <taxon>Oomycota</taxon>
        <taxon>Peronosporomycetes</taxon>
        <taxon>Peronosporales</taxon>
        <taxon>Peronosporaceae</taxon>
        <taxon>Plasmopara</taxon>
    </lineage>
</organism>
<dbReference type="OrthoDB" id="1879at2759"/>
<dbReference type="EMBL" id="CCYD01000442">
    <property type="protein sequence ID" value="CEG39811.1"/>
    <property type="molecule type" value="Genomic_DNA"/>
</dbReference>
<dbReference type="Pfam" id="PF16399">
    <property type="entry name" value="Aquarius_N_1st"/>
    <property type="match status" value="1"/>
</dbReference>
<dbReference type="GO" id="GO:0003729">
    <property type="term" value="F:mRNA binding"/>
    <property type="evidence" value="ECO:0007669"/>
    <property type="project" value="TreeGrafter"/>
</dbReference>
<sequence>MRQPALASTSVAKDTPSVRALAHQILQQPLSEKSLDAVAAIYNEFMSEASDDERTIICLQDLDRIGFLNKALWPLAEAVINMHYHMKKAWLVSVLLLVGFRARKVDVLSADDNIHGVWSFLTKDDAAWKTFTTIIWTTLAETSKDIRWTFKERTALTQFVITSFQSLEVPQVATFVLQMTSISIWTTLSPTQRALEFQMYPKLERHWNRVMGQESPEVKRKIKKQRQGESTNETLQNEQKILICQLNAFFEALKAPMDNNVPTHEIVEHLRFIAAFLALLIDFLSQLSTRRFLLTILRRRHIRTLLKNSAVLQYALEAQDVYDRQALIKQITLLDVYMRFPVDAQTGASLSPQEQRMHQTRHIQKLQQYAFLSFRNSRLEDLAVAPCGHIADALTFEKMLYSIAAADRPRLSLLAIAVGVLADQIEANSTSDSELIQFFTEEYSISSSDMDCVFASIYPTEIDIWSEMLDRKDISSQNGMDGDNSMKRLNQIYSADETSLFPVLPVRRLGLQYLNLKDYFQRNFELLRFEVSLDVRKDLETVVKQLDAVRTLQSLNDNDTIFRGFSPSAVALTSPLQIVQVRKPSLGQTIPAAVVAQVEVELSSRHDRKCFDCYQRKEVVFLVTLRATADELAETMAFKQNVEESGSFPEKFGVLYVRAGKILEVQDVAGNVINAEHSVGKGRKRVFKLALDGLQYKKDIEANRVDAYQKVNILVRRIPLKNNLRCVFDTVAGACINADSENLVPSWLHDLFLGYGDPATAFYMSIYKSRAENQLVIPLFELLQNGEHALDAGDVEKLVHINDETVELKPNDAVAPFTYVHSLHNGANYIQAYDREYPPAASQRISTSLRYTKAQVAAVRSGQCEGLTLVVGPPGTGKTTVAVQLVMNLYRTSPEREKILVVAHSNQALNDFFAKVLAQNVIPESEIVRIGREQFEDGHYASKVCDGNSYANFSRSGRVAFLLKRRAELLTEVEQMAQWLMKRDPTRYAGLADGSASYSCENTQIFYQFHMKQYIDAACEASELPSKSDNTTSLMEFYTLQKGAAPDTIVALHQFALDIKSHFHELRRLQPFELLHTSRQRDDMYMIDHARIVVMTCTHSASDYHELTKLNMTFGSLIMEDAAQISEVNMIVPLLLACSNPVRSAASDQKMLSGLKRVVLLGDPKQLPPVVRSIALRSYAHFGQSLFSRFLRLGVPHIMLDYQGRCRSELVDIYQWRYENMSSNGKKVTLGDLPHVKSGQEYQTGNTGFAHVAQFIDLSGVSIEHQLKPHAYENMEEAKFIVALFWYMMGIGYRPDQVTILTTYTAQKDLLKRLLCVDVPKGAKICSVSTIDSFQGKQNDYILLSTVRSGPSVGRLEDVCRASTAFSRARLGLYVVGCHANLEQSCVLQPFLSRLVSVAKKYDSDKATKLALVPSDRVGMAPRKFEEKTSFLG</sequence>
<dbReference type="InterPro" id="IPR027417">
    <property type="entry name" value="P-loop_NTPase"/>
</dbReference>
<dbReference type="InterPro" id="IPR047187">
    <property type="entry name" value="SF1_C_Upf1"/>
</dbReference>
<dbReference type="GO" id="GO:0071013">
    <property type="term" value="C:catalytic step 2 spliceosome"/>
    <property type="evidence" value="ECO:0007669"/>
    <property type="project" value="TreeGrafter"/>
</dbReference>
<proteinExistence type="predicted"/>
<feature type="domain" description="RNA helicase aquarius N-terminal" evidence="3">
    <location>
        <begin position="37"/>
        <end position="406"/>
    </location>
</feature>
<dbReference type="RefSeq" id="XP_024576180.1">
    <property type="nucleotide sequence ID" value="XM_024725399.1"/>
</dbReference>
<dbReference type="InterPro" id="IPR048966">
    <property type="entry name" value="Aquarius_b-barrel"/>
</dbReference>
<dbReference type="InterPro" id="IPR041677">
    <property type="entry name" value="DNA2/NAM7_AAA_11"/>
</dbReference>
<keyword evidence="6" id="KW-1185">Reference proteome</keyword>
<dbReference type="Gene3D" id="3.40.50.300">
    <property type="entry name" value="P-loop containing nucleotide triphosphate hydrolases"/>
    <property type="match status" value="2"/>
</dbReference>